<evidence type="ECO:0000313" key="4">
    <source>
        <dbReference type="Proteomes" id="UP001642409"/>
    </source>
</evidence>
<proteinExistence type="predicted"/>
<evidence type="ECO:0000313" key="3">
    <source>
        <dbReference type="EMBL" id="CAL6111932.1"/>
    </source>
</evidence>
<evidence type="ECO:0000256" key="1">
    <source>
        <dbReference type="SAM" id="Phobius"/>
    </source>
</evidence>
<accession>A0AA86NBG2</accession>
<dbReference type="Proteomes" id="UP001642409">
    <property type="component" value="Unassembled WGS sequence"/>
</dbReference>
<evidence type="ECO:0000313" key="2">
    <source>
        <dbReference type="EMBL" id="CAI9916355.1"/>
    </source>
</evidence>
<name>A0AA86NBG2_9EUKA</name>
<sequence>MNQQKPSTRAFIIIVTGVVSAVLYNICNTAFLRSSSINSYQSFDNSNPIQFAIKTTSLQLAPLQMNYKFYVCETLSYSNDNVYGQMSDKTAIFQEAVLINNDIFYQNRSCDYCIFKRFDTSSDNKCQVLSKKFVNPGTVFVVGINENTQQKLLPLQFGITQFQNTKEETGFLVIFIILVASFMFQQMERKRRSRKYMKAFNHKFDQRVEKEVNVKDNQFQMDLV</sequence>
<reference evidence="3 4" key="2">
    <citation type="submission" date="2024-07" db="EMBL/GenBank/DDBJ databases">
        <authorList>
            <person name="Akdeniz Z."/>
        </authorList>
    </citation>
    <scope>NUCLEOTIDE SEQUENCE [LARGE SCALE GENOMIC DNA]</scope>
</reference>
<keyword evidence="4" id="KW-1185">Reference proteome</keyword>
<feature type="transmembrane region" description="Helical" evidence="1">
    <location>
        <begin position="169"/>
        <end position="187"/>
    </location>
</feature>
<protein>
    <submittedName>
        <fullName evidence="3">Hypothetical_protein</fullName>
    </submittedName>
</protein>
<gene>
    <name evidence="2" type="ORF">HINF_LOCUS4000</name>
    <name evidence="3" type="ORF">HINF_LOCUS76801</name>
</gene>
<dbReference type="EMBL" id="CATOUU010000099">
    <property type="protein sequence ID" value="CAI9916355.1"/>
    <property type="molecule type" value="Genomic_DNA"/>
</dbReference>
<keyword evidence="1" id="KW-0812">Transmembrane</keyword>
<keyword evidence="1" id="KW-0472">Membrane</keyword>
<feature type="transmembrane region" description="Helical" evidence="1">
    <location>
        <begin position="12"/>
        <end position="32"/>
    </location>
</feature>
<dbReference type="EMBL" id="CAXDID020000727">
    <property type="protein sequence ID" value="CAL6111932.1"/>
    <property type="molecule type" value="Genomic_DNA"/>
</dbReference>
<comment type="caution">
    <text evidence="2">The sequence shown here is derived from an EMBL/GenBank/DDBJ whole genome shotgun (WGS) entry which is preliminary data.</text>
</comment>
<reference evidence="2" key="1">
    <citation type="submission" date="2023-06" db="EMBL/GenBank/DDBJ databases">
        <authorList>
            <person name="Kurt Z."/>
        </authorList>
    </citation>
    <scope>NUCLEOTIDE SEQUENCE</scope>
</reference>
<organism evidence="2">
    <name type="scientific">Hexamita inflata</name>
    <dbReference type="NCBI Taxonomy" id="28002"/>
    <lineage>
        <taxon>Eukaryota</taxon>
        <taxon>Metamonada</taxon>
        <taxon>Diplomonadida</taxon>
        <taxon>Hexamitidae</taxon>
        <taxon>Hexamitinae</taxon>
        <taxon>Hexamita</taxon>
    </lineage>
</organism>
<dbReference type="AlphaFoldDB" id="A0AA86NBG2"/>
<keyword evidence="1" id="KW-1133">Transmembrane helix</keyword>